<name>A0A0P0FD09_BACT4</name>
<dbReference type="RefSeq" id="WP_062694733.1">
    <property type="nucleotide sequence ID" value="NZ_CAXSNJ010000021.1"/>
</dbReference>
<sequence length="146" mass="17750">MNDIKTELCIFKKLLIFFFLSVFTFNSYAQKTYYFNKVYPYTCSADRKATIWYREARVSVDENNQRAIIKIQNADGEWLVETFKIDSKEIYTNDNTYFGLLDSQRRKWSLWYWKHADIISWDISLSLIEYEGYNFEFIKPYKILNK</sequence>
<protein>
    <submittedName>
        <fullName evidence="1">Uncharacterized protein</fullName>
    </submittedName>
</protein>
<gene>
    <name evidence="1" type="ORF">GAN91_26545</name>
</gene>
<dbReference type="KEGG" id="btho:Btheta7330_01381"/>
<proteinExistence type="predicted"/>
<evidence type="ECO:0000313" key="2">
    <source>
        <dbReference type="Proteomes" id="UP000436858"/>
    </source>
</evidence>
<dbReference type="AlphaFoldDB" id="A0A0P0FD09"/>
<dbReference type="Proteomes" id="UP000436858">
    <property type="component" value="Unassembled WGS sequence"/>
</dbReference>
<accession>A0A0P0FD09</accession>
<dbReference type="EMBL" id="WCRY01000050">
    <property type="protein sequence ID" value="KAB4470241.1"/>
    <property type="molecule type" value="Genomic_DNA"/>
</dbReference>
<comment type="caution">
    <text evidence="1">The sequence shown here is derived from an EMBL/GenBank/DDBJ whole genome shotgun (WGS) entry which is preliminary data.</text>
</comment>
<evidence type="ECO:0000313" key="1">
    <source>
        <dbReference type="EMBL" id="KAB4470241.1"/>
    </source>
</evidence>
<organism evidence="1 2">
    <name type="scientific">Bacteroides thetaiotaomicron</name>
    <dbReference type="NCBI Taxonomy" id="818"/>
    <lineage>
        <taxon>Bacteria</taxon>
        <taxon>Pseudomonadati</taxon>
        <taxon>Bacteroidota</taxon>
        <taxon>Bacteroidia</taxon>
        <taxon>Bacteroidales</taxon>
        <taxon>Bacteroidaceae</taxon>
        <taxon>Bacteroides</taxon>
    </lineage>
</organism>
<reference evidence="1 2" key="1">
    <citation type="journal article" date="2019" name="Nat. Med.">
        <title>A library of human gut bacterial isolates paired with longitudinal multiomics data enables mechanistic microbiome research.</title>
        <authorList>
            <person name="Poyet M."/>
            <person name="Groussin M."/>
            <person name="Gibbons S.M."/>
            <person name="Avila-Pacheco J."/>
            <person name="Jiang X."/>
            <person name="Kearney S.M."/>
            <person name="Perrotta A.R."/>
            <person name="Berdy B."/>
            <person name="Zhao S."/>
            <person name="Lieberman T.D."/>
            <person name="Swanson P.K."/>
            <person name="Smith M."/>
            <person name="Roesemann S."/>
            <person name="Alexander J.E."/>
            <person name="Rich S.A."/>
            <person name="Livny J."/>
            <person name="Vlamakis H."/>
            <person name="Clish C."/>
            <person name="Bullock K."/>
            <person name="Deik A."/>
            <person name="Scott J."/>
            <person name="Pierce K.A."/>
            <person name="Xavier R.J."/>
            <person name="Alm E.J."/>
        </authorList>
    </citation>
    <scope>NUCLEOTIDE SEQUENCE [LARGE SCALE GENOMIC DNA]</scope>
    <source>
        <strain evidence="1 2">BIOML-A162</strain>
    </source>
</reference>